<accession>A0A927MVI4</accession>
<evidence type="ECO:0000313" key="2">
    <source>
        <dbReference type="EMBL" id="MBE1607670.1"/>
    </source>
</evidence>
<keyword evidence="3" id="KW-1185">Reference proteome</keyword>
<organism evidence="2 3">
    <name type="scientific">Actinopolymorpha pittospori</name>
    <dbReference type="NCBI Taxonomy" id="648752"/>
    <lineage>
        <taxon>Bacteria</taxon>
        <taxon>Bacillati</taxon>
        <taxon>Actinomycetota</taxon>
        <taxon>Actinomycetes</taxon>
        <taxon>Propionibacteriales</taxon>
        <taxon>Actinopolymorphaceae</taxon>
        <taxon>Actinopolymorpha</taxon>
    </lineage>
</organism>
<dbReference type="Proteomes" id="UP000638648">
    <property type="component" value="Unassembled WGS sequence"/>
</dbReference>
<dbReference type="RefSeq" id="WP_192751582.1">
    <property type="nucleotide sequence ID" value="NZ_BAABJL010000207.1"/>
</dbReference>
<keyword evidence="1" id="KW-0812">Transmembrane</keyword>
<keyword evidence="1" id="KW-1133">Transmembrane helix</keyword>
<protein>
    <submittedName>
        <fullName evidence="2">Uncharacterized protein</fullName>
    </submittedName>
</protein>
<feature type="transmembrane region" description="Helical" evidence="1">
    <location>
        <begin position="12"/>
        <end position="32"/>
    </location>
</feature>
<dbReference type="EMBL" id="JADBEM010000001">
    <property type="protein sequence ID" value="MBE1607670.1"/>
    <property type="molecule type" value="Genomic_DNA"/>
</dbReference>
<comment type="caution">
    <text evidence="2">The sequence shown here is derived from an EMBL/GenBank/DDBJ whole genome shotgun (WGS) entry which is preliminary data.</text>
</comment>
<reference evidence="2" key="1">
    <citation type="submission" date="2020-10" db="EMBL/GenBank/DDBJ databases">
        <title>Sequencing the genomes of 1000 actinobacteria strains.</title>
        <authorList>
            <person name="Klenk H.-P."/>
        </authorList>
    </citation>
    <scope>NUCLEOTIDE SEQUENCE</scope>
    <source>
        <strain evidence="2">DSM 45354</strain>
    </source>
</reference>
<evidence type="ECO:0000256" key="1">
    <source>
        <dbReference type="SAM" id="Phobius"/>
    </source>
</evidence>
<sequence length="72" mass="7834">MARQKAHRRSANVSSLVAGIVCCGIALGWLLVESRQLRLADLGWLLPTILIGAGLIGVAVSVQRSRNQRRRT</sequence>
<feature type="transmembrane region" description="Helical" evidence="1">
    <location>
        <begin position="44"/>
        <end position="62"/>
    </location>
</feature>
<name>A0A927MVI4_9ACTN</name>
<keyword evidence="1" id="KW-0472">Membrane</keyword>
<dbReference type="AlphaFoldDB" id="A0A927MVI4"/>
<proteinExistence type="predicted"/>
<evidence type="ECO:0000313" key="3">
    <source>
        <dbReference type="Proteomes" id="UP000638648"/>
    </source>
</evidence>
<gene>
    <name evidence="2" type="ORF">HEB94_004518</name>
</gene>